<dbReference type="GO" id="GO:0005791">
    <property type="term" value="C:rough endoplasmic reticulum"/>
    <property type="evidence" value="ECO:0007669"/>
    <property type="project" value="UniProtKB-SubCell"/>
</dbReference>
<evidence type="ECO:0000256" key="5">
    <source>
        <dbReference type="ARBA" id="ARBA00008840"/>
    </source>
</evidence>
<dbReference type="GO" id="GO:0003729">
    <property type="term" value="F:mRNA binding"/>
    <property type="evidence" value="ECO:0007669"/>
    <property type="project" value="TreeGrafter"/>
</dbReference>
<dbReference type="PANTHER" id="PTHR46109:SF2">
    <property type="entry name" value="PROTEIN LIN-28 HOMOLOG A"/>
    <property type="match status" value="1"/>
</dbReference>
<dbReference type="InterPro" id="IPR002059">
    <property type="entry name" value="CSP_DNA-bd"/>
</dbReference>
<evidence type="ECO:0000256" key="13">
    <source>
        <dbReference type="ARBA" id="ARBA00023158"/>
    </source>
</evidence>
<dbReference type="SUPFAM" id="SSF50249">
    <property type="entry name" value="Nucleic acid-binding proteins"/>
    <property type="match status" value="1"/>
</dbReference>
<dbReference type="InterPro" id="IPR012340">
    <property type="entry name" value="NA-bd_OB-fold"/>
</dbReference>
<evidence type="ECO:0000256" key="12">
    <source>
        <dbReference type="ARBA" id="ARBA00022884"/>
    </source>
</evidence>
<keyword evidence="21" id="KW-1185">Reference proteome</keyword>
<keyword evidence="12" id="KW-0694">RNA-binding</keyword>
<comment type="similarity">
    <text evidence="5">Belongs to the lin-28 family.</text>
</comment>
<dbReference type="PRINTS" id="PR00050">
    <property type="entry name" value="COLDSHOCK"/>
</dbReference>
<dbReference type="Pfam" id="PF00313">
    <property type="entry name" value="CSD"/>
    <property type="match status" value="1"/>
</dbReference>
<dbReference type="SMART" id="SM00357">
    <property type="entry name" value="CSP"/>
    <property type="match status" value="1"/>
</dbReference>
<evidence type="ECO:0000256" key="4">
    <source>
        <dbReference type="ARBA" id="ARBA00004604"/>
    </source>
</evidence>
<evidence type="ECO:0000256" key="11">
    <source>
        <dbReference type="ARBA" id="ARBA00022833"/>
    </source>
</evidence>
<feature type="region of interest" description="Disordered" evidence="17">
    <location>
        <begin position="67"/>
        <end position="86"/>
    </location>
</feature>
<dbReference type="Gene3D" id="2.40.50.140">
    <property type="entry name" value="Nucleic acid-binding proteins"/>
    <property type="match status" value="1"/>
</dbReference>
<evidence type="ECO:0000256" key="7">
    <source>
        <dbReference type="ARBA" id="ARBA00022723"/>
    </source>
</evidence>
<dbReference type="Gene3D" id="4.10.60.10">
    <property type="entry name" value="Zinc finger, CCHC-type"/>
    <property type="match status" value="1"/>
</dbReference>
<dbReference type="SMART" id="SM00343">
    <property type="entry name" value="ZnF_C2HC"/>
    <property type="match status" value="2"/>
</dbReference>
<dbReference type="SUPFAM" id="SSF57756">
    <property type="entry name" value="Retrovirus zinc finger-like domains"/>
    <property type="match status" value="1"/>
</dbReference>
<keyword evidence="11" id="KW-0862">Zinc</keyword>
<dbReference type="GO" id="GO:0005730">
    <property type="term" value="C:nucleolus"/>
    <property type="evidence" value="ECO:0007669"/>
    <property type="project" value="UniProtKB-SubCell"/>
</dbReference>
<evidence type="ECO:0000259" key="18">
    <source>
        <dbReference type="PROSITE" id="PS50158"/>
    </source>
</evidence>
<keyword evidence="10" id="KW-0256">Endoplasmic reticulum</keyword>
<feature type="region of interest" description="Disordered" evidence="17">
    <location>
        <begin position="1"/>
        <end position="31"/>
    </location>
</feature>
<proteinExistence type="inferred from homology"/>
<keyword evidence="7" id="KW-0479">Metal-binding</keyword>
<evidence type="ECO:0000256" key="1">
    <source>
        <dbReference type="ARBA" id="ARBA00004201"/>
    </source>
</evidence>
<dbReference type="GO" id="GO:0010587">
    <property type="term" value="P:miRNA catabolic process"/>
    <property type="evidence" value="ECO:0007669"/>
    <property type="project" value="UniProtKB-ARBA"/>
</dbReference>
<dbReference type="EMBL" id="CAAGRJ010021711">
    <property type="protein sequence ID" value="VFV35742.1"/>
    <property type="molecule type" value="Genomic_DNA"/>
</dbReference>
<dbReference type="PANTHER" id="PTHR46109">
    <property type="entry name" value="PROTEIN LIN-28"/>
    <property type="match status" value="1"/>
</dbReference>
<dbReference type="AlphaFoldDB" id="A0A485P079"/>
<dbReference type="GO" id="GO:0010494">
    <property type="term" value="C:cytoplasmic stress granule"/>
    <property type="evidence" value="ECO:0007669"/>
    <property type="project" value="UniProtKB-SubCell"/>
</dbReference>
<dbReference type="Proteomes" id="UP000386466">
    <property type="component" value="Unassembled WGS sequence"/>
</dbReference>
<keyword evidence="13" id="KW-0943">RNA-mediated gene silencing</keyword>
<feature type="region of interest" description="Disordered" evidence="17">
    <location>
        <begin position="338"/>
        <end position="370"/>
    </location>
</feature>
<dbReference type="PROSITE" id="PS50158">
    <property type="entry name" value="ZF_CCHC"/>
    <property type="match status" value="1"/>
</dbReference>
<organism evidence="20 21">
    <name type="scientific">Lynx pardinus</name>
    <name type="common">Iberian lynx</name>
    <name type="synonym">Felis pardina</name>
    <dbReference type="NCBI Taxonomy" id="191816"/>
    <lineage>
        <taxon>Eukaryota</taxon>
        <taxon>Metazoa</taxon>
        <taxon>Chordata</taxon>
        <taxon>Craniata</taxon>
        <taxon>Vertebrata</taxon>
        <taxon>Euteleostomi</taxon>
        <taxon>Mammalia</taxon>
        <taxon>Eutheria</taxon>
        <taxon>Laurasiatheria</taxon>
        <taxon>Carnivora</taxon>
        <taxon>Feliformia</taxon>
        <taxon>Felidae</taxon>
        <taxon>Felinae</taxon>
        <taxon>Lynx</taxon>
    </lineage>
</organism>
<keyword evidence="14" id="KW-0539">Nucleus</keyword>
<sequence length="370" mass="40085">MGEGRSWSQKEREGKEEGGEGRGGGCPRGVGSLSFRIWEPLKSRGPSHRYCAGEDVAASSPSHPFASGLLWGQQPPDQGPGAAGSADYHGLCVKPAGPFLEQGTLVSQRRARRGYGGGRTEEEGPVRPAIPGQHVVGRGAKLLGQHWLQWKLGERGRRPGQVFPRQLLGSYSHLGGCAKAPEEAPEDAARAAEEPQLLHGAGICKWFNVRMGFGFLSMTARAGVALDPPVDVFVHQSKLHMEGFRSLKEGEAVEFTFKKSAKGLESIRVTGPGGVFCIGSERRPKGKNMQKRRSKGDRCYNCGGLDHHAKECKLPPQPKKCHFCQSISHMVASCPLKAQQAPSSQGKPAYFREEEEEEIHSPALLPEAQN</sequence>
<evidence type="ECO:0000256" key="6">
    <source>
        <dbReference type="ARBA" id="ARBA00022490"/>
    </source>
</evidence>
<evidence type="ECO:0000256" key="14">
    <source>
        <dbReference type="ARBA" id="ARBA00023242"/>
    </source>
</evidence>
<accession>A0A485P079</accession>
<feature type="compositionally biased region" description="Basic and acidic residues" evidence="17">
    <location>
        <begin position="8"/>
        <end position="20"/>
    </location>
</feature>
<dbReference type="GO" id="GO:0000932">
    <property type="term" value="C:P-body"/>
    <property type="evidence" value="ECO:0007669"/>
    <property type="project" value="UniProtKB-SubCell"/>
</dbReference>
<evidence type="ECO:0000256" key="10">
    <source>
        <dbReference type="ARBA" id="ARBA00022824"/>
    </source>
</evidence>
<keyword evidence="6" id="KW-0963">Cytoplasm</keyword>
<evidence type="ECO:0000256" key="9">
    <source>
        <dbReference type="ARBA" id="ARBA00022771"/>
    </source>
</evidence>
<keyword evidence="8" id="KW-0677">Repeat</keyword>
<dbReference type="CDD" id="cd04458">
    <property type="entry name" value="CSP_CDS"/>
    <property type="match status" value="1"/>
</dbReference>
<evidence type="ECO:0000256" key="16">
    <source>
        <dbReference type="PROSITE-ProRule" id="PRU00047"/>
    </source>
</evidence>
<evidence type="ECO:0000313" key="20">
    <source>
        <dbReference type="EMBL" id="VFV35742.1"/>
    </source>
</evidence>
<dbReference type="GO" id="GO:0010608">
    <property type="term" value="P:post-transcriptional regulation of gene expression"/>
    <property type="evidence" value="ECO:0007669"/>
    <property type="project" value="UniProtKB-ARBA"/>
</dbReference>
<evidence type="ECO:0000259" key="19">
    <source>
        <dbReference type="PROSITE" id="PS51857"/>
    </source>
</evidence>
<dbReference type="GO" id="GO:0031054">
    <property type="term" value="P:pre-miRNA processing"/>
    <property type="evidence" value="ECO:0007669"/>
    <property type="project" value="UniProtKB-ARBA"/>
</dbReference>
<name>A0A485P079_LYNPA</name>
<dbReference type="InterPro" id="IPR036875">
    <property type="entry name" value="Znf_CCHC_sf"/>
</dbReference>
<dbReference type="InterPro" id="IPR001878">
    <property type="entry name" value="Znf_CCHC"/>
</dbReference>
<dbReference type="FunFam" id="2.40.50.140:FF:000087">
    <property type="entry name" value="Protein lin-28 homolog B"/>
    <property type="match status" value="1"/>
</dbReference>
<dbReference type="GO" id="GO:0008270">
    <property type="term" value="F:zinc ion binding"/>
    <property type="evidence" value="ECO:0007669"/>
    <property type="project" value="UniProtKB-KW"/>
</dbReference>
<dbReference type="InterPro" id="IPR011129">
    <property type="entry name" value="CSD"/>
</dbReference>
<feature type="domain" description="CCHC-type" evidence="18">
    <location>
        <begin position="298"/>
        <end position="313"/>
    </location>
</feature>
<dbReference type="InterPro" id="IPR054081">
    <property type="entry name" value="Lin-28A-like_Znf-CCHC_2"/>
</dbReference>
<keyword evidence="9 16" id="KW-0863">Zinc-finger</keyword>
<evidence type="ECO:0000256" key="15">
    <source>
        <dbReference type="ARBA" id="ARBA00041056"/>
    </source>
</evidence>
<dbReference type="Pfam" id="PF21890">
    <property type="entry name" value="Lin-28A-like_zf-CCHC_2"/>
    <property type="match status" value="1"/>
</dbReference>
<gene>
    <name evidence="20" type="ORF">LYPA_23C000831</name>
</gene>
<evidence type="ECO:0000256" key="8">
    <source>
        <dbReference type="ARBA" id="ARBA00022737"/>
    </source>
</evidence>
<dbReference type="FunFam" id="4.10.60.10:FF:000007">
    <property type="entry name" value="Protein lin-28 homolog A"/>
    <property type="match status" value="1"/>
</dbReference>
<dbReference type="InterPro" id="IPR051373">
    <property type="entry name" value="Lin-28_RNA-binding"/>
</dbReference>
<feature type="domain" description="CSD" evidence="19">
    <location>
        <begin position="199"/>
        <end position="271"/>
    </location>
</feature>
<dbReference type="Pfam" id="PF00098">
    <property type="entry name" value="zf-CCHC"/>
    <property type="match status" value="1"/>
</dbReference>
<evidence type="ECO:0000256" key="3">
    <source>
        <dbReference type="ARBA" id="ARBA00004427"/>
    </source>
</evidence>
<dbReference type="GO" id="GO:0060964">
    <property type="term" value="P:regulation of miRNA-mediated gene silencing"/>
    <property type="evidence" value="ECO:0007669"/>
    <property type="project" value="UniProtKB-ARBA"/>
</dbReference>
<reference evidence="20 21" key="1">
    <citation type="submission" date="2019-01" db="EMBL/GenBank/DDBJ databases">
        <authorList>
            <person name="Alioto T."/>
            <person name="Alioto T."/>
        </authorList>
    </citation>
    <scope>NUCLEOTIDE SEQUENCE [LARGE SCALE GENOMIC DNA]</scope>
</reference>
<evidence type="ECO:0000313" key="21">
    <source>
        <dbReference type="Proteomes" id="UP000386466"/>
    </source>
</evidence>
<evidence type="ECO:0000256" key="17">
    <source>
        <dbReference type="SAM" id="MobiDB-lite"/>
    </source>
</evidence>
<dbReference type="PROSITE" id="PS51857">
    <property type="entry name" value="CSD_2"/>
    <property type="match status" value="1"/>
</dbReference>
<protein>
    <recommendedName>
        <fullName evidence="15">Protein lin-28 homolog A</fullName>
    </recommendedName>
</protein>
<evidence type="ECO:0000256" key="2">
    <source>
        <dbReference type="ARBA" id="ARBA00004210"/>
    </source>
</evidence>
<comment type="subcellular location">
    <subcellularLocation>
        <location evidence="1">Cytoplasm</location>
        <location evidence="1">P-body</location>
    </subcellularLocation>
    <subcellularLocation>
        <location evidence="2">Cytoplasm</location>
        <location evidence="2">Stress granule</location>
    </subcellularLocation>
    <subcellularLocation>
        <location evidence="4">Nucleus</location>
        <location evidence="4">Nucleolus</location>
    </subcellularLocation>
    <subcellularLocation>
        <location evidence="3">Rough endoplasmic reticulum</location>
    </subcellularLocation>
</comment>